<dbReference type="SUPFAM" id="SSF69279">
    <property type="entry name" value="Phage tail proteins"/>
    <property type="match status" value="1"/>
</dbReference>
<dbReference type="Pfam" id="PF21683">
    <property type="entry name" value="GpP-like_1st"/>
    <property type="match status" value="1"/>
</dbReference>
<dbReference type="EMBL" id="GL636100">
    <property type="protein sequence ID" value="EFW13124.1"/>
    <property type="molecule type" value="Genomic_DNA"/>
</dbReference>
<keyword evidence="3" id="KW-1185">Reference proteome</keyword>
<accession>E9CK58</accession>
<gene>
    <name evidence="2" type="ORF">SSYM_0593</name>
</gene>
<sequence length="56" mass="6303">MSDHVILRVNGREWGGWTRVQISAGIERLSSDFNVEITRQWPGGSGSVPLQPRIKK</sequence>
<protein>
    <submittedName>
        <fullName evidence="2">Putative bacteriophage tail protein</fullName>
    </submittedName>
</protein>
<proteinExistence type="predicted"/>
<feature type="non-terminal residue" evidence="2">
    <location>
        <position position="56"/>
    </location>
</feature>
<feature type="domain" description="Baseplate hub protein gp44-like N-terminal" evidence="1">
    <location>
        <begin position="5"/>
        <end position="43"/>
    </location>
</feature>
<dbReference type="RefSeq" id="WP_006708166.1">
    <property type="nucleotide sequence ID" value="NZ_GL636100.1"/>
</dbReference>
<dbReference type="Gene3D" id="2.30.300.10">
    <property type="entry name" value="Baseplate protein-like domain - beta roll fold"/>
    <property type="match status" value="1"/>
</dbReference>
<dbReference type="Proteomes" id="UP000013568">
    <property type="component" value="Unassembled WGS sequence"/>
</dbReference>
<evidence type="ECO:0000313" key="3">
    <source>
        <dbReference type="Proteomes" id="UP000013568"/>
    </source>
</evidence>
<evidence type="ECO:0000259" key="1">
    <source>
        <dbReference type="Pfam" id="PF21683"/>
    </source>
</evidence>
<dbReference type="AlphaFoldDB" id="E9CK58"/>
<dbReference type="InterPro" id="IPR049354">
    <property type="entry name" value="GpP-like_N"/>
</dbReference>
<name>E9CK58_9GAMM</name>
<dbReference type="HOGENOM" id="CLU_3019236_0_0_6"/>
<reference evidence="3" key="1">
    <citation type="journal article" date="2011" name="Genome Biol. Evol.">
        <title>Massive genomic decay in Serratia symbiotica, a recently evolved symbiont of aphids.</title>
        <authorList>
            <person name="Burke G.R."/>
            <person name="Moran N.A."/>
        </authorList>
    </citation>
    <scope>NUCLEOTIDE SEQUENCE [LARGE SCALE GENOMIC DNA]</scope>
    <source>
        <strain evidence="3">Tucson</strain>
    </source>
</reference>
<evidence type="ECO:0000313" key="2">
    <source>
        <dbReference type="EMBL" id="EFW13124.1"/>
    </source>
</evidence>
<organism evidence="2 3">
    <name type="scientific">Serratia symbiotica str. Tucson</name>
    <dbReference type="NCBI Taxonomy" id="914128"/>
    <lineage>
        <taxon>Bacteria</taxon>
        <taxon>Pseudomonadati</taxon>
        <taxon>Pseudomonadota</taxon>
        <taxon>Gammaproteobacteria</taxon>
        <taxon>Enterobacterales</taxon>
        <taxon>Yersiniaceae</taxon>
        <taxon>Serratia</taxon>
        <taxon>Serratia symbiotica</taxon>
    </lineage>
</organism>